<reference evidence="1 2" key="1">
    <citation type="submission" date="2019-06" db="EMBL/GenBank/DDBJ databases">
        <title>Genome analyses of bacteria isolated from kimchi.</title>
        <authorList>
            <person name="Lee S."/>
            <person name="Ahn S."/>
            <person name="Roh S."/>
        </authorList>
    </citation>
    <scope>NUCLEOTIDE SEQUENCE [LARGE SCALE GENOMIC DNA]</scope>
    <source>
        <strain evidence="1 2">CBA3620</strain>
    </source>
</reference>
<dbReference type="EMBL" id="CP042374">
    <property type="protein sequence ID" value="QEA33708.1"/>
    <property type="molecule type" value="Genomic_DNA"/>
</dbReference>
<dbReference type="OMA" id="RIKCLGC"/>
<dbReference type="InterPro" id="IPR009296">
    <property type="entry name" value="DUF951"/>
</dbReference>
<evidence type="ECO:0000313" key="1">
    <source>
        <dbReference type="EMBL" id="QEA33708.1"/>
    </source>
</evidence>
<accession>A0AAE6M3I5</accession>
<dbReference type="AlphaFoldDB" id="A0AAE6M3I5"/>
<organism evidence="1 2">
    <name type="scientific">Leuconostoc carnosum</name>
    <dbReference type="NCBI Taxonomy" id="1252"/>
    <lineage>
        <taxon>Bacteria</taxon>
        <taxon>Bacillati</taxon>
        <taxon>Bacillota</taxon>
        <taxon>Bacilli</taxon>
        <taxon>Lactobacillales</taxon>
        <taxon>Lactobacillaceae</taxon>
        <taxon>Leuconostoc</taxon>
    </lineage>
</organism>
<protein>
    <submittedName>
        <fullName evidence="1">DUF951 domain-containing protein</fullName>
    </submittedName>
</protein>
<dbReference type="Proteomes" id="UP000321332">
    <property type="component" value="Chromosome"/>
</dbReference>
<dbReference type="PANTHER" id="PTHR38455">
    <property type="entry name" value="HYPOTHETICAL CYTOSOLIC PROTEIN"/>
    <property type="match status" value="1"/>
</dbReference>
<name>A0AAE6M3I5_LEUCA</name>
<dbReference type="Pfam" id="PF06107">
    <property type="entry name" value="DUF951"/>
    <property type="match status" value="1"/>
</dbReference>
<dbReference type="PANTHER" id="PTHR38455:SF1">
    <property type="entry name" value="DUF951 DOMAIN-CONTAINING PROTEIN"/>
    <property type="match status" value="1"/>
</dbReference>
<proteinExistence type="predicted"/>
<sequence>MAEPLVYHLHDIVEMKKPHACGSNAWEITRVGADIKLTCTNCGRGIMMPRFDFNKRLKKVLKSADRAD</sequence>
<dbReference type="GeneID" id="61187303"/>
<gene>
    <name evidence="1" type="ORF">FGL89_06045</name>
</gene>
<dbReference type="RefSeq" id="WP_014974871.1">
    <property type="nucleotide sequence ID" value="NZ_BPKR01000009.1"/>
</dbReference>
<dbReference type="PIRSF" id="PIRSF037263">
    <property type="entry name" value="DUF951_bac"/>
    <property type="match status" value="1"/>
</dbReference>
<evidence type="ECO:0000313" key="2">
    <source>
        <dbReference type="Proteomes" id="UP000321332"/>
    </source>
</evidence>